<dbReference type="PANTHER" id="PTHR45766">
    <property type="entry name" value="DNA ANNEALING HELICASE AND ENDONUCLEASE ZRANB3 FAMILY MEMBER"/>
    <property type="match status" value="1"/>
</dbReference>
<feature type="domain" description="Helicase C-terminal" evidence="2">
    <location>
        <begin position="529"/>
        <end position="686"/>
    </location>
</feature>
<gene>
    <name evidence="3" type="ORF">RT41_GL000897</name>
</gene>
<dbReference type="Gene3D" id="3.40.50.300">
    <property type="entry name" value="P-loop containing nucleotide triphosphate hydrolases"/>
    <property type="match status" value="2"/>
</dbReference>
<name>A0A2A5RI87_9LACT</name>
<evidence type="ECO:0000313" key="4">
    <source>
        <dbReference type="Proteomes" id="UP000218181"/>
    </source>
</evidence>
<dbReference type="Pfam" id="PF00176">
    <property type="entry name" value="SNF2-rel_dom"/>
    <property type="match status" value="1"/>
</dbReference>
<keyword evidence="1" id="KW-0378">Hydrolase</keyword>
<dbReference type="GO" id="GO:0006281">
    <property type="term" value="P:DNA repair"/>
    <property type="evidence" value="ECO:0007669"/>
    <property type="project" value="TreeGrafter"/>
</dbReference>
<dbReference type="InterPro" id="IPR027417">
    <property type="entry name" value="P-loop_NTPase"/>
</dbReference>
<dbReference type="PROSITE" id="PS51194">
    <property type="entry name" value="HELICASE_CTER"/>
    <property type="match status" value="1"/>
</dbReference>
<evidence type="ECO:0000259" key="2">
    <source>
        <dbReference type="PROSITE" id="PS51194"/>
    </source>
</evidence>
<proteinExistence type="predicted"/>
<dbReference type="Pfam" id="PF00271">
    <property type="entry name" value="Helicase_C"/>
    <property type="match status" value="1"/>
</dbReference>
<sequence>MLYQAVQQLLKEKIMKTIKYISASNFSRYFPFEDNIFGETQEEVFETLAILLGLSVQQLEKIYSSKDIGTISIHEKVYFWLQKDPTKEKTWVQFLLHHTNKNAYRYLATNSEKSVLPKSITELFNLEPLQESIQSINSKIVYKTHPLIESVSDETFNQLFESINFYKQQKRVIKEGANALLNKVNSFFYLGEMGVGKTMTSVAMFEMAKKLRNTPNARCAVIAPDHLVSKWKDEILLVNASVTVDILPEHFSNYKVHTDYLIIPLSFCSQKTEKQYYDVYISKMVKKTTNIIGKQFKNNFALSIFDESHLLSQPKFADQLHELAHIGKQNILATGTSIAGKVTDMFPQIFGFFQDVLVKLIDEHVDSRKIGRNRSNKMSKSYNIIQKAYTETYGSYSYALGRNSDKTNMKTEVGLNAEFITDIIIQNAIFLTTEQVWDDKVENLIFQPIFVQMTPEQKNAANLLNGVAKKAKSEGDKRVFSRYLTKINEYMDNPEVPDLTFRDEILWTPEISAMEYYFDDEILLPKEQKLVDIITMEKSQDRPVIVFVKHIDRLKGRLQSVLQNAGFKVGTLPASRKADERQDYINKKICNEKVDVMLLDPHKVATGVDLISAPTVLFFNTGFDYFEVGQSERRSFRIGQRRQTRVYYLAYAGDADTPTIQDQVLTMIAQKKRAMEAVQGSVDEEGLSSLLGKENNSILNALVANMDNDNNTVKADVEDFGSKQEYYLSNFGKELEVEDGGRPQLDENLNFIWPGLDTSEYAKVLPSKISQKEMAKKPVEETIKTVEEVAVSKVDFSFDDDGMMDLFSFDDYDLSAQFTTIFAEEKVEPVQEIEVATKTKANYA</sequence>
<dbReference type="STRING" id="1291764.GCA_001311235_03086"/>
<dbReference type="AlphaFoldDB" id="A0A2A5RI87"/>
<evidence type="ECO:0000256" key="1">
    <source>
        <dbReference type="ARBA" id="ARBA00022801"/>
    </source>
</evidence>
<evidence type="ECO:0000313" key="3">
    <source>
        <dbReference type="EMBL" id="PCR98789.1"/>
    </source>
</evidence>
<dbReference type="SMART" id="SM00487">
    <property type="entry name" value="DEXDc"/>
    <property type="match status" value="1"/>
</dbReference>
<accession>A0A2A5RI87</accession>
<dbReference type="GO" id="GO:0016787">
    <property type="term" value="F:hydrolase activity"/>
    <property type="evidence" value="ECO:0007669"/>
    <property type="project" value="UniProtKB-KW"/>
</dbReference>
<dbReference type="GO" id="GO:0005524">
    <property type="term" value="F:ATP binding"/>
    <property type="evidence" value="ECO:0007669"/>
    <property type="project" value="InterPro"/>
</dbReference>
<dbReference type="SUPFAM" id="SSF52540">
    <property type="entry name" value="P-loop containing nucleoside triphosphate hydrolases"/>
    <property type="match status" value="2"/>
</dbReference>
<dbReference type="PANTHER" id="PTHR45766:SF6">
    <property type="entry name" value="SWI_SNF-RELATED MATRIX-ASSOCIATED ACTIN-DEPENDENT REGULATOR OF CHROMATIN SUBFAMILY A-LIKE PROTEIN 1"/>
    <property type="match status" value="1"/>
</dbReference>
<dbReference type="GO" id="GO:0031297">
    <property type="term" value="P:replication fork processing"/>
    <property type="evidence" value="ECO:0007669"/>
    <property type="project" value="TreeGrafter"/>
</dbReference>
<reference evidence="3 4" key="1">
    <citation type="submission" date="2014-12" db="EMBL/GenBank/DDBJ databases">
        <title>Draft genome sequences of 10 type strains of Lactococcus.</title>
        <authorList>
            <person name="Sun Z."/>
            <person name="Zhong Z."/>
            <person name="Liu W."/>
            <person name="Zhang W."/>
            <person name="Zhang H."/>
        </authorList>
    </citation>
    <scope>NUCLEOTIDE SEQUENCE [LARGE SCALE GENOMIC DNA]</scope>
    <source>
        <strain evidence="3 4">JCM 16395</strain>
    </source>
</reference>
<dbReference type="InterPro" id="IPR001650">
    <property type="entry name" value="Helicase_C-like"/>
</dbReference>
<dbReference type="InterPro" id="IPR014001">
    <property type="entry name" value="Helicase_ATP-bd"/>
</dbReference>
<organism evidence="3 4">
    <name type="scientific">Lactococcus fujiensis JCM 16395</name>
    <dbReference type="NCBI Taxonomy" id="1291764"/>
    <lineage>
        <taxon>Bacteria</taxon>
        <taxon>Bacillati</taxon>
        <taxon>Bacillota</taxon>
        <taxon>Bacilli</taxon>
        <taxon>Lactobacillales</taxon>
        <taxon>Streptococcaceae</taxon>
        <taxon>Lactococcus</taxon>
    </lineage>
</organism>
<keyword evidence="4" id="KW-1185">Reference proteome</keyword>
<dbReference type="EMBL" id="JXJU01000022">
    <property type="protein sequence ID" value="PCR98789.1"/>
    <property type="molecule type" value="Genomic_DNA"/>
</dbReference>
<protein>
    <recommendedName>
        <fullName evidence="2">Helicase C-terminal domain-containing protein</fullName>
    </recommendedName>
</protein>
<dbReference type="Proteomes" id="UP000218181">
    <property type="component" value="Unassembled WGS sequence"/>
</dbReference>
<comment type="caution">
    <text evidence="3">The sequence shown here is derived from an EMBL/GenBank/DDBJ whole genome shotgun (WGS) entry which is preliminary data.</text>
</comment>
<dbReference type="InterPro" id="IPR000330">
    <property type="entry name" value="SNF2_N"/>
</dbReference>